<keyword evidence="2" id="KW-0479">Metal-binding</keyword>
<evidence type="ECO:0000256" key="5">
    <source>
        <dbReference type="SAM" id="MobiDB-lite"/>
    </source>
</evidence>
<dbReference type="GO" id="GO:0046872">
    <property type="term" value="F:metal ion binding"/>
    <property type="evidence" value="ECO:0007669"/>
    <property type="project" value="UniProtKB-KW"/>
</dbReference>
<dbReference type="InterPro" id="IPR031640">
    <property type="entry name" value="Glu_dehyd_C"/>
</dbReference>
<dbReference type="InterPro" id="IPR011032">
    <property type="entry name" value="GroES-like_sf"/>
</dbReference>
<keyword evidence="3" id="KW-0862">Zinc</keyword>
<dbReference type="Pfam" id="PF16912">
    <property type="entry name" value="Glu_dehyd_C"/>
    <property type="match status" value="1"/>
</dbReference>
<dbReference type="Proteomes" id="UP000282674">
    <property type="component" value="Unassembled WGS sequence"/>
</dbReference>
<dbReference type="GO" id="GO:0016491">
    <property type="term" value="F:oxidoreductase activity"/>
    <property type="evidence" value="ECO:0007669"/>
    <property type="project" value="UniProtKB-KW"/>
</dbReference>
<organism evidence="8 9">
    <name type="scientific">Actinomadura harenae</name>
    <dbReference type="NCBI Taxonomy" id="2483351"/>
    <lineage>
        <taxon>Bacteria</taxon>
        <taxon>Bacillati</taxon>
        <taxon>Actinomycetota</taxon>
        <taxon>Actinomycetes</taxon>
        <taxon>Streptosporangiales</taxon>
        <taxon>Thermomonosporaceae</taxon>
        <taxon>Actinomadura</taxon>
    </lineage>
</organism>
<sequence length="340" mass="35412">MRVYTAGAGRGPELADVPEPSADGGDLLVESLVLGVCGTDREIAEHGLPAAPPGRDWAVLGHESLGRVLEAPAGSGFTPGDLVVGIVRRPDPVPCRFCATQRPDLCENGRYTERGIKGLDGFGAERFTLAPEYAVRVAADLGRAAVLVEPASVAVKAWEQADHAAGRPAERVLVLGAGPIGLLCALLGVQRGLEVHVVDRVESGPKPRQTKALGAAYRTRTQDLTGGFDRVLECTGTLLEEAIGLTAPAGAACLVGGGDPRSSAALNAGALSQELLAWNKALIGTVNASRGHFRTAHTLLRAADHTWLEGLLTQSVPVEAWPTALSPSPEAIKSIIHFHG</sequence>
<feature type="domain" description="Alcohol dehydrogenase-like N-terminal" evidence="6">
    <location>
        <begin position="25"/>
        <end position="136"/>
    </location>
</feature>
<reference evidence="8 9" key="1">
    <citation type="submission" date="2018-10" db="EMBL/GenBank/DDBJ databases">
        <title>Isolation from soil.</title>
        <authorList>
            <person name="Hu J."/>
        </authorList>
    </citation>
    <scope>NUCLEOTIDE SEQUENCE [LARGE SCALE GENOMIC DNA]</scope>
    <source>
        <strain evidence="8 9">NEAU-Ht49</strain>
    </source>
</reference>
<comment type="caution">
    <text evidence="8">The sequence shown here is derived from an EMBL/GenBank/DDBJ whole genome shotgun (WGS) entry which is preliminary data.</text>
</comment>
<evidence type="ECO:0000256" key="4">
    <source>
        <dbReference type="ARBA" id="ARBA00023002"/>
    </source>
</evidence>
<keyword evidence="4" id="KW-0560">Oxidoreductase</keyword>
<accession>A0A3M2LZV5</accession>
<dbReference type="InterPro" id="IPR036291">
    <property type="entry name" value="NAD(P)-bd_dom_sf"/>
</dbReference>
<dbReference type="EMBL" id="RFFG01000030">
    <property type="protein sequence ID" value="RMI42837.1"/>
    <property type="molecule type" value="Genomic_DNA"/>
</dbReference>
<evidence type="ECO:0000259" key="6">
    <source>
        <dbReference type="Pfam" id="PF08240"/>
    </source>
</evidence>
<protein>
    <submittedName>
        <fullName evidence="8">Theronine dehydrogenase</fullName>
    </submittedName>
</protein>
<evidence type="ECO:0000259" key="7">
    <source>
        <dbReference type="Pfam" id="PF16912"/>
    </source>
</evidence>
<dbReference type="Gene3D" id="3.90.180.10">
    <property type="entry name" value="Medium-chain alcohol dehydrogenases, catalytic domain"/>
    <property type="match status" value="1"/>
</dbReference>
<gene>
    <name evidence="8" type="ORF">EBO15_18330</name>
</gene>
<name>A0A3M2LZV5_9ACTN</name>
<dbReference type="SUPFAM" id="SSF51735">
    <property type="entry name" value="NAD(P)-binding Rossmann-fold domains"/>
    <property type="match status" value="1"/>
</dbReference>
<evidence type="ECO:0000313" key="9">
    <source>
        <dbReference type="Proteomes" id="UP000282674"/>
    </source>
</evidence>
<dbReference type="InterPro" id="IPR013154">
    <property type="entry name" value="ADH-like_N"/>
</dbReference>
<comment type="cofactor">
    <cofactor evidence="1">
        <name>Zn(2+)</name>
        <dbReference type="ChEBI" id="CHEBI:29105"/>
    </cofactor>
</comment>
<dbReference type="Pfam" id="PF08240">
    <property type="entry name" value="ADH_N"/>
    <property type="match status" value="1"/>
</dbReference>
<evidence type="ECO:0000256" key="3">
    <source>
        <dbReference type="ARBA" id="ARBA00022833"/>
    </source>
</evidence>
<dbReference type="SUPFAM" id="SSF50129">
    <property type="entry name" value="GroES-like"/>
    <property type="match status" value="1"/>
</dbReference>
<feature type="domain" description="Glucose dehydrogenase C-terminal" evidence="7">
    <location>
        <begin position="144"/>
        <end position="338"/>
    </location>
</feature>
<dbReference type="OrthoDB" id="9797931at2"/>
<dbReference type="Gene3D" id="3.40.50.720">
    <property type="entry name" value="NAD(P)-binding Rossmann-like Domain"/>
    <property type="match status" value="1"/>
</dbReference>
<evidence type="ECO:0000313" key="8">
    <source>
        <dbReference type="EMBL" id="RMI42837.1"/>
    </source>
</evidence>
<proteinExistence type="predicted"/>
<dbReference type="PANTHER" id="PTHR43189:SF2">
    <property type="entry name" value="GLUCOSE 1-DEHYDROGENASE"/>
    <property type="match status" value="1"/>
</dbReference>
<evidence type="ECO:0000256" key="1">
    <source>
        <dbReference type="ARBA" id="ARBA00001947"/>
    </source>
</evidence>
<feature type="region of interest" description="Disordered" evidence="5">
    <location>
        <begin position="1"/>
        <end position="22"/>
    </location>
</feature>
<keyword evidence="9" id="KW-1185">Reference proteome</keyword>
<evidence type="ECO:0000256" key="2">
    <source>
        <dbReference type="ARBA" id="ARBA00022723"/>
    </source>
</evidence>
<dbReference type="PANTHER" id="PTHR43189">
    <property type="entry name" value="ZINC-TYPE ALCOHOL DEHYDROGENASE-LIKE PROTEIN C1198.01-RELATED"/>
    <property type="match status" value="1"/>
</dbReference>
<dbReference type="AlphaFoldDB" id="A0A3M2LZV5"/>